<protein>
    <submittedName>
        <fullName evidence="2">Uncharacterized protein</fullName>
    </submittedName>
</protein>
<dbReference type="EMBL" id="FNTI01000001">
    <property type="protein sequence ID" value="SED28973.1"/>
    <property type="molecule type" value="Genomic_DNA"/>
</dbReference>
<dbReference type="Proteomes" id="UP000183208">
    <property type="component" value="Unassembled WGS sequence"/>
</dbReference>
<evidence type="ECO:0000313" key="3">
    <source>
        <dbReference type="Proteomes" id="UP000183208"/>
    </source>
</evidence>
<gene>
    <name evidence="2" type="ORF">SAMN05444171_3701</name>
</gene>
<feature type="compositionally biased region" description="Basic residues" evidence="1">
    <location>
        <begin position="165"/>
        <end position="180"/>
    </location>
</feature>
<evidence type="ECO:0000256" key="1">
    <source>
        <dbReference type="SAM" id="MobiDB-lite"/>
    </source>
</evidence>
<evidence type="ECO:0000313" key="2">
    <source>
        <dbReference type="EMBL" id="SED28973.1"/>
    </source>
</evidence>
<proteinExistence type="predicted"/>
<organism evidence="2 3">
    <name type="scientific">Bradyrhizobium lablabi</name>
    <dbReference type="NCBI Taxonomy" id="722472"/>
    <lineage>
        <taxon>Bacteria</taxon>
        <taxon>Pseudomonadati</taxon>
        <taxon>Pseudomonadota</taxon>
        <taxon>Alphaproteobacteria</taxon>
        <taxon>Hyphomicrobiales</taxon>
        <taxon>Nitrobacteraceae</taxon>
        <taxon>Bradyrhizobium</taxon>
    </lineage>
</organism>
<sequence>MIALTAERRKSLCSHGGSWISAEAATDCPARFLPIPQEVSSHAIVSGILLLPYFCPSGAPLDCEKIILRWPGPFGSGFLSPQPPGAVGIGPVRRGVNPEPWANESWSFFVSGVALTFCLAPATFRWPPASAGSRDIRSQNTSELTAAAYRPRRASGPASRDCRPGHRRPRHRRRRARYSRSARSSFRNYRSSRPPSGGCAPHCSR</sequence>
<feature type="compositionally biased region" description="Low complexity" evidence="1">
    <location>
        <begin position="181"/>
        <end position="196"/>
    </location>
</feature>
<name>A0A1M6ZQ10_9BRAD</name>
<feature type="region of interest" description="Disordered" evidence="1">
    <location>
        <begin position="146"/>
        <end position="205"/>
    </location>
</feature>
<accession>A0A1M6ZQ10</accession>
<dbReference type="AlphaFoldDB" id="A0A1M6ZQ10"/>
<reference evidence="2 3" key="1">
    <citation type="submission" date="2016-10" db="EMBL/GenBank/DDBJ databases">
        <authorList>
            <person name="de Groot N.N."/>
        </authorList>
    </citation>
    <scope>NUCLEOTIDE SEQUENCE [LARGE SCALE GENOMIC DNA]</scope>
    <source>
        <strain evidence="2 3">GAS522</strain>
    </source>
</reference>